<accession>X1ARY9</accession>
<dbReference type="AlphaFoldDB" id="X1ARY9"/>
<dbReference type="EMBL" id="BART01000417">
    <property type="protein sequence ID" value="GAG72087.1"/>
    <property type="molecule type" value="Genomic_DNA"/>
</dbReference>
<evidence type="ECO:0000313" key="1">
    <source>
        <dbReference type="EMBL" id="GAG72087.1"/>
    </source>
</evidence>
<proteinExistence type="predicted"/>
<protein>
    <submittedName>
        <fullName evidence="1">Uncharacterized protein</fullName>
    </submittedName>
</protein>
<organism evidence="1">
    <name type="scientific">marine sediment metagenome</name>
    <dbReference type="NCBI Taxonomy" id="412755"/>
    <lineage>
        <taxon>unclassified sequences</taxon>
        <taxon>metagenomes</taxon>
        <taxon>ecological metagenomes</taxon>
    </lineage>
</organism>
<gene>
    <name evidence="1" type="ORF">S01H4_02039</name>
</gene>
<name>X1ARY9_9ZZZZ</name>
<reference evidence="1" key="1">
    <citation type="journal article" date="2014" name="Front. Microbiol.">
        <title>High frequency of phylogenetically diverse reductive dehalogenase-homologous genes in deep subseafloor sedimentary metagenomes.</title>
        <authorList>
            <person name="Kawai M."/>
            <person name="Futagami T."/>
            <person name="Toyoda A."/>
            <person name="Takaki Y."/>
            <person name="Nishi S."/>
            <person name="Hori S."/>
            <person name="Arai W."/>
            <person name="Tsubouchi T."/>
            <person name="Morono Y."/>
            <person name="Uchiyama I."/>
            <person name="Ito T."/>
            <person name="Fujiyama A."/>
            <person name="Inagaki F."/>
            <person name="Takami H."/>
        </authorList>
    </citation>
    <scope>NUCLEOTIDE SEQUENCE</scope>
    <source>
        <strain evidence="1">Expedition CK06-06</strain>
    </source>
</reference>
<sequence>MDKIDDLSKIEEIYYKPNYTMLLNRIQRIKDVRKNTLIEIMLDGNWHSENELVRFAKRFGYIGVVTLSTMMTSLKKKIDSNFLIRKSKNNINYYKISDNYVGLARAAFTDYKSL</sequence>
<comment type="caution">
    <text evidence="1">The sequence shown here is derived from an EMBL/GenBank/DDBJ whole genome shotgun (WGS) entry which is preliminary data.</text>
</comment>